<dbReference type="SMART" id="SM00530">
    <property type="entry name" value="HTH_XRE"/>
    <property type="match status" value="1"/>
</dbReference>
<dbReference type="Gene3D" id="3.30.450.180">
    <property type="match status" value="1"/>
</dbReference>
<name>A0AA41QA24_9ACTN</name>
<gene>
    <name evidence="2" type="ORF">LZ495_43190</name>
</gene>
<evidence type="ECO:0000313" key="3">
    <source>
        <dbReference type="Proteomes" id="UP001165378"/>
    </source>
</evidence>
<dbReference type="InterPro" id="IPR041413">
    <property type="entry name" value="MLTR_LBD"/>
</dbReference>
<dbReference type="Gene3D" id="1.10.260.40">
    <property type="entry name" value="lambda repressor-like DNA-binding domains"/>
    <property type="match status" value="1"/>
</dbReference>
<dbReference type="PANTHER" id="PTHR35010">
    <property type="entry name" value="BLL4672 PROTEIN-RELATED"/>
    <property type="match status" value="1"/>
</dbReference>
<dbReference type="Pfam" id="PF13560">
    <property type="entry name" value="HTH_31"/>
    <property type="match status" value="1"/>
</dbReference>
<dbReference type="SUPFAM" id="SSF47413">
    <property type="entry name" value="lambda repressor-like DNA-binding domains"/>
    <property type="match status" value="1"/>
</dbReference>
<protein>
    <submittedName>
        <fullName evidence="2">Helix-turn-helix transcriptional regulator</fullName>
    </submittedName>
</protein>
<dbReference type="AlphaFoldDB" id="A0AA41QA24"/>
<dbReference type="CDD" id="cd00093">
    <property type="entry name" value="HTH_XRE"/>
    <property type="match status" value="1"/>
</dbReference>
<proteinExistence type="predicted"/>
<evidence type="ECO:0000313" key="2">
    <source>
        <dbReference type="EMBL" id="MCF2533996.1"/>
    </source>
</evidence>
<dbReference type="PANTHER" id="PTHR35010:SF2">
    <property type="entry name" value="BLL4672 PROTEIN"/>
    <property type="match status" value="1"/>
</dbReference>
<dbReference type="Proteomes" id="UP001165378">
    <property type="component" value="Unassembled WGS sequence"/>
</dbReference>
<sequence length="290" mass="31327">MDDEALLRRELGAHLRAMRAIVTPRDVGLAGGGRRRAPGLRREEAAALAGVSVAWYTWLEQGRVSTSRHVLDAICRALLMPDDAHRHTLALAGFLPRAARTAGTAGTDAVAGHVDAATLALLDAWTDTPAPVLDERFDILAANAAYRSAWGDPQHLPTHRRNLLVALADPTPALAPAPTPTPTPDAAYRIEDPEPLLRALYEQFRAATAHLPDDARAAEIVRLLHEVRPDAEHWWHCRAVSEFRPLTVELAAADPARGPLQTTFALLRPVANARTLVLVQTPATPLVTAA</sequence>
<dbReference type="GO" id="GO:0003677">
    <property type="term" value="F:DNA binding"/>
    <property type="evidence" value="ECO:0007669"/>
    <property type="project" value="InterPro"/>
</dbReference>
<dbReference type="InterPro" id="IPR001387">
    <property type="entry name" value="Cro/C1-type_HTH"/>
</dbReference>
<dbReference type="InterPro" id="IPR010982">
    <property type="entry name" value="Lambda_DNA-bd_dom_sf"/>
</dbReference>
<comment type="caution">
    <text evidence="2">The sequence shown here is derived from an EMBL/GenBank/DDBJ whole genome shotgun (WGS) entry which is preliminary data.</text>
</comment>
<keyword evidence="3" id="KW-1185">Reference proteome</keyword>
<organism evidence="2 3">
    <name type="scientific">Yinghuangia soli</name>
    <dbReference type="NCBI Taxonomy" id="2908204"/>
    <lineage>
        <taxon>Bacteria</taxon>
        <taxon>Bacillati</taxon>
        <taxon>Actinomycetota</taxon>
        <taxon>Actinomycetes</taxon>
        <taxon>Kitasatosporales</taxon>
        <taxon>Streptomycetaceae</taxon>
        <taxon>Yinghuangia</taxon>
    </lineage>
</organism>
<evidence type="ECO:0000259" key="1">
    <source>
        <dbReference type="SMART" id="SM00530"/>
    </source>
</evidence>
<dbReference type="Pfam" id="PF17765">
    <property type="entry name" value="MLTR_LBD"/>
    <property type="match status" value="1"/>
</dbReference>
<dbReference type="RefSeq" id="WP_235058789.1">
    <property type="nucleotide sequence ID" value="NZ_JAKFHA010000071.1"/>
</dbReference>
<feature type="domain" description="HTH cro/C1-type" evidence="1">
    <location>
        <begin position="14"/>
        <end position="85"/>
    </location>
</feature>
<accession>A0AA41QA24</accession>
<reference evidence="2" key="1">
    <citation type="submission" date="2022-01" db="EMBL/GenBank/DDBJ databases">
        <title>Genome-Based Taxonomic Classification of the Phylum Actinobacteria.</title>
        <authorList>
            <person name="Gao Y."/>
        </authorList>
    </citation>
    <scope>NUCLEOTIDE SEQUENCE</scope>
    <source>
        <strain evidence="2">KLBMP 8922</strain>
    </source>
</reference>
<dbReference type="EMBL" id="JAKFHA010000071">
    <property type="protein sequence ID" value="MCF2533996.1"/>
    <property type="molecule type" value="Genomic_DNA"/>
</dbReference>